<comment type="caution">
    <text evidence="6">The sequence shown here is derived from an EMBL/GenBank/DDBJ whole genome shotgun (WGS) entry which is preliminary data.</text>
</comment>
<dbReference type="Proteomes" id="UP001597526">
    <property type="component" value="Unassembled WGS sequence"/>
</dbReference>
<dbReference type="SUPFAM" id="SSF49464">
    <property type="entry name" value="Carboxypeptidase regulatory domain-like"/>
    <property type="match status" value="1"/>
</dbReference>
<reference evidence="7" key="1">
    <citation type="journal article" date="2019" name="Int. J. Syst. Evol. Microbiol.">
        <title>The Global Catalogue of Microorganisms (GCM) 10K type strain sequencing project: providing services to taxonomists for standard genome sequencing and annotation.</title>
        <authorList>
            <consortium name="The Broad Institute Genomics Platform"/>
            <consortium name="The Broad Institute Genome Sequencing Center for Infectious Disease"/>
            <person name="Wu L."/>
            <person name="Ma J."/>
        </authorList>
    </citation>
    <scope>NUCLEOTIDE SEQUENCE [LARGE SCALE GENOMIC DNA]</scope>
    <source>
        <strain evidence="7">KCTC 52368</strain>
    </source>
</reference>
<evidence type="ECO:0000313" key="6">
    <source>
        <dbReference type="EMBL" id="MFD2585525.1"/>
    </source>
</evidence>
<evidence type="ECO:0000313" key="7">
    <source>
        <dbReference type="Proteomes" id="UP001597526"/>
    </source>
</evidence>
<gene>
    <name evidence="6" type="ORF">ACFSQJ_01210</name>
</gene>
<dbReference type="PANTHER" id="PTHR31005:SF8">
    <property type="entry name" value="DUF4139 DOMAIN-CONTAINING PROTEIN"/>
    <property type="match status" value="1"/>
</dbReference>
<proteinExistence type="inferred from homology"/>
<comment type="similarity">
    <text evidence="1">Belongs to the TonB-dependent receptor family.</text>
</comment>
<feature type="domain" description="TonB-dependent receptor plug" evidence="3">
    <location>
        <begin position="406"/>
        <end position="484"/>
    </location>
</feature>
<keyword evidence="2" id="KW-0175">Coiled coil</keyword>
<dbReference type="Pfam" id="PF13715">
    <property type="entry name" value="CarbopepD_reg_2"/>
    <property type="match status" value="1"/>
</dbReference>
<organism evidence="6 7">
    <name type="scientific">Croceitalea marina</name>
    <dbReference type="NCBI Taxonomy" id="1775166"/>
    <lineage>
        <taxon>Bacteria</taxon>
        <taxon>Pseudomonadati</taxon>
        <taxon>Bacteroidota</taxon>
        <taxon>Flavobacteriia</taxon>
        <taxon>Flavobacteriales</taxon>
        <taxon>Flavobacteriaceae</taxon>
        <taxon>Croceitalea</taxon>
    </lineage>
</organism>
<dbReference type="PROSITE" id="PS52016">
    <property type="entry name" value="TONB_DEPENDENT_REC_3"/>
    <property type="match status" value="1"/>
</dbReference>
<dbReference type="Pfam" id="PF13600">
    <property type="entry name" value="DUF4140"/>
    <property type="match status" value="1"/>
</dbReference>
<feature type="domain" description="DUF4139" evidence="4">
    <location>
        <begin position="212"/>
        <end position="692"/>
    </location>
</feature>
<accession>A0ABW5MT28</accession>
<comment type="subcellular location">
    <subcellularLocation>
        <location evidence="1">Cell outer membrane</location>
        <topology evidence="1">Multi-pass membrane protein</topology>
    </subcellularLocation>
</comment>
<dbReference type="InterPro" id="IPR039426">
    <property type="entry name" value="TonB-dep_rcpt-like"/>
</dbReference>
<dbReference type="InterPro" id="IPR008969">
    <property type="entry name" value="CarboxyPept-like_regulatory"/>
</dbReference>
<evidence type="ECO:0000259" key="4">
    <source>
        <dbReference type="Pfam" id="PF13598"/>
    </source>
</evidence>
<dbReference type="SUPFAM" id="SSF56935">
    <property type="entry name" value="Porins"/>
    <property type="match status" value="1"/>
</dbReference>
<keyword evidence="1" id="KW-0998">Cell outer membrane</keyword>
<dbReference type="NCBIfam" id="TIGR02231">
    <property type="entry name" value="mucoidy inhibitor MuiA family protein"/>
    <property type="match status" value="2"/>
</dbReference>
<name>A0ABW5MT28_9FLAO</name>
<dbReference type="Pfam" id="PF07715">
    <property type="entry name" value="Plug"/>
    <property type="match status" value="1"/>
</dbReference>
<dbReference type="Pfam" id="PF13598">
    <property type="entry name" value="DUF4139"/>
    <property type="match status" value="1"/>
</dbReference>
<dbReference type="InterPro" id="IPR011935">
    <property type="entry name" value="CHP02231"/>
</dbReference>
<evidence type="ECO:0000256" key="2">
    <source>
        <dbReference type="SAM" id="Coils"/>
    </source>
</evidence>
<evidence type="ECO:0000256" key="1">
    <source>
        <dbReference type="PROSITE-ProRule" id="PRU01360"/>
    </source>
</evidence>
<feature type="domain" description="DUF4140" evidence="5">
    <location>
        <begin position="29"/>
        <end position="126"/>
    </location>
</feature>
<keyword evidence="7" id="KW-1185">Reference proteome</keyword>
<dbReference type="PANTHER" id="PTHR31005">
    <property type="entry name" value="DUF4139 DOMAIN-CONTAINING PROTEIN"/>
    <property type="match status" value="1"/>
</dbReference>
<sequence>MKKLVQILFLLPYFVFANEVKIPSKIKEVTVYLSGAQITRNANCKLESGTSEVIFTGLSHKIEESSIQVSGLAVVSILAMSYDINYLDKSESHPKTTLLENEIERITSEVTFLRNQIVGLEEEEKVITTNRLVSADNQALDLQKIKEISQYYRERITAIKNEVFKINLEINQHNKDLRDIQNQLAEANKSPALPQGELRIKFDAPIATTLNIQLAYQVQDAGWIPNYDIKSKALNAPLNLAYKANVYQNTGKDWNNVNVTLSTGNPSYNVSKPNLDTKYLNFVSAYSRRQKLTSKKKGYAFNPTVKRITGTVTDESGQPLPGVNVLVKGTTNGTQTDFDGNYTLNVTTGQELQFSYIGQRTTELPIYSSIMNIRMEEDAEALEEVVVTAYGSSSKNYSASVSSIEAEQLIQGRAAGVNINGASGSTHKAPKIRYQQPEPLVIVDGVPIEGFSESDIDQSEIQHIETLKDANATAIYGSRASNGVIVITTKKSRLQDDLTNAKFIIKKPYSIASDGDITAIEINTFQMPASYEYFAAPIINENVFLTASFKDWEKYQLLPGEANIYFEGTYAGKTALDPYTVKKEMVLSLGIDANITVTRKQQRNFKSKSFTGSNRILDRTYDLEVKNNKNTAISLKLMDRIPKSQHKDIKVDDVETYNATYDKKNGLLSWNLDLAPKENKKESFSFQVKYPRGKYISL</sequence>
<evidence type="ECO:0000259" key="5">
    <source>
        <dbReference type="Pfam" id="PF13600"/>
    </source>
</evidence>
<feature type="coiled-coil region" evidence="2">
    <location>
        <begin position="96"/>
        <end position="123"/>
    </location>
</feature>
<dbReference type="NCBIfam" id="TIGR04057">
    <property type="entry name" value="SusC_RagA_signa"/>
    <property type="match status" value="1"/>
</dbReference>
<dbReference type="InterPro" id="IPR037291">
    <property type="entry name" value="DUF4139"/>
</dbReference>
<keyword evidence="1" id="KW-0813">Transport</keyword>
<keyword evidence="1" id="KW-0472">Membrane</keyword>
<dbReference type="InterPro" id="IPR037066">
    <property type="entry name" value="Plug_dom_sf"/>
</dbReference>
<dbReference type="Gene3D" id="2.170.130.10">
    <property type="entry name" value="TonB-dependent receptor, plug domain"/>
    <property type="match status" value="1"/>
</dbReference>
<dbReference type="InterPro" id="IPR025554">
    <property type="entry name" value="DUF4140"/>
</dbReference>
<dbReference type="InterPro" id="IPR023997">
    <property type="entry name" value="TonB-dep_OMP_SusC/RagA_CS"/>
</dbReference>
<protein>
    <submittedName>
        <fullName evidence="6">Mucoidy inhibitor MuiA family protein</fullName>
    </submittedName>
</protein>
<dbReference type="RefSeq" id="WP_377764923.1">
    <property type="nucleotide sequence ID" value="NZ_JBHULB010000005.1"/>
</dbReference>
<dbReference type="Gene3D" id="2.60.40.1120">
    <property type="entry name" value="Carboxypeptidase-like, regulatory domain"/>
    <property type="match status" value="1"/>
</dbReference>
<dbReference type="EMBL" id="JBHULB010000005">
    <property type="protein sequence ID" value="MFD2585525.1"/>
    <property type="molecule type" value="Genomic_DNA"/>
</dbReference>
<evidence type="ECO:0000259" key="3">
    <source>
        <dbReference type="Pfam" id="PF07715"/>
    </source>
</evidence>
<dbReference type="InterPro" id="IPR012910">
    <property type="entry name" value="Plug_dom"/>
</dbReference>
<keyword evidence="1" id="KW-1134">Transmembrane beta strand</keyword>
<keyword evidence="1" id="KW-0812">Transmembrane</keyword>